<dbReference type="Gene3D" id="3.10.180.10">
    <property type="entry name" value="2,3-Dihydroxybiphenyl 1,2-Dioxygenase, domain 1"/>
    <property type="match status" value="2"/>
</dbReference>
<dbReference type="InterPro" id="IPR029068">
    <property type="entry name" value="Glyas_Bleomycin-R_OHBP_Dase"/>
</dbReference>
<evidence type="ECO:0000259" key="1">
    <source>
        <dbReference type="PROSITE" id="PS51819"/>
    </source>
</evidence>
<dbReference type="EMBL" id="CP126970">
    <property type="protein sequence ID" value="WIM71118.1"/>
    <property type="molecule type" value="Genomic_DNA"/>
</dbReference>
<evidence type="ECO:0000313" key="2">
    <source>
        <dbReference type="EMBL" id="WIM71118.1"/>
    </source>
</evidence>
<reference evidence="2 3" key="1">
    <citation type="submission" date="2023-05" db="EMBL/GenBank/DDBJ databases">
        <title>Corynebacterium suedekumii sp. nov. and Corynebacterium breve sp. nov. isolated from raw cow's milk.</title>
        <authorList>
            <person name="Baer M.K."/>
            <person name="Mehl L."/>
            <person name="Hellmuth R."/>
            <person name="Marke G."/>
            <person name="Lipski A."/>
        </authorList>
    </citation>
    <scope>NUCLEOTIDE SEQUENCE [LARGE SCALE GENOMIC DNA]</scope>
    <source>
        <strain evidence="2 3">LM112</strain>
    </source>
</reference>
<feature type="domain" description="VOC" evidence="1">
    <location>
        <begin position="131"/>
        <end position="247"/>
    </location>
</feature>
<protein>
    <submittedName>
        <fullName evidence="2">VOC family protein</fullName>
    </submittedName>
</protein>
<dbReference type="InterPro" id="IPR041581">
    <property type="entry name" value="Glyoxalase_6"/>
</dbReference>
<name>A0ABY8VSH3_9CORY</name>
<organism evidence="2 3">
    <name type="scientific">Corynebacterium suedekumii</name>
    <dbReference type="NCBI Taxonomy" id="3049801"/>
    <lineage>
        <taxon>Bacteria</taxon>
        <taxon>Bacillati</taxon>
        <taxon>Actinomycetota</taxon>
        <taxon>Actinomycetes</taxon>
        <taxon>Mycobacteriales</taxon>
        <taxon>Corynebacteriaceae</taxon>
        <taxon>Corynebacterium</taxon>
    </lineage>
</organism>
<dbReference type="Proteomes" id="UP001238805">
    <property type="component" value="Chromosome"/>
</dbReference>
<gene>
    <name evidence="2" type="ORF">QP029_04780</name>
</gene>
<dbReference type="Pfam" id="PF18029">
    <property type="entry name" value="Glyoxalase_6"/>
    <property type="match status" value="1"/>
</dbReference>
<proteinExistence type="predicted"/>
<dbReference type="InterPro" id="IPR037523">
    <property type="entry name" value="VOC_core"/>
</dbReference>
<dbReference type="PROSITE" id="PS51819">
    <property type="entry name" value="VOC"/>
    <property type="match status" value="1"/>
</dbReference>
<dbReference type="InterPro" id="IPR052164">
    <property type="entry name" value="Anthracycline_SecMetBiosynth"/>
</dbReference>
<accession>A0ABY8VSH3</accession>
<keyword evidence="3" id="KW-1185">Reference proteome</keyword>
<dbReference type="PANTHER" id="PTHR33993">
    <property type="entry name" value="GLYOXALASE-RELATED"/>
    <property type="match status" value="1"/>
</dbReference>
<sequence>MTTTHHVGDPCWMELASPDPAAAETFYGPLFGWEFADVDGLAGYRLIISAGRPVGGLLPASGREEGWLPYLKDRDLTRTLGRVLDDEDQLVVAPTQVGALGVKAVIAVQGVVGLWQPGTAPGACWDDGPGTPAWVGFRTFDVAETGRFYRRQLRWRIGTRYDPVVTMGGPPFYVATDRAGITEEVSCLRDDDPRWADIHIRVAEAGGFPDRVLELGGTVELEAWDTPAGRVQVITDPQGCELSLLSGAPTDPVMIWGPGQPVG</sequence>
<dbReference type="PANTHER" id="PTHR33993:SF14">
    <property type="entry name" value="GB|AAF24581.1"/>
    <property type="match status" value="1"/>
</dbReference>
<evidence type="ECO:0000313" key="3">
    <source>
        <dbReference type="Proteomes" id="UP001238805"/>
    </source>
</evidence>
<dbReference type="SUPFAM" id="SSF54593">
    <property type="entry name" value="Glyoxalase/Bleomycin resistance protein/Dihydroxybiphenyl dioxygenase"/>
    <property type="match status" value="2"/>
</dbReference>
<dbReference type="RefSeq" id="WP_284875692.1">
    <property type="nucleotide sequence ID" value="NZ_CP126970.1"/>
</dbReference>